<evidence type="ECO:0000256" key="1">
    <source>
        <dbReference type="ARBA" id="ARBA00006096"/>
    </source>
</evidence>
<dbReference type="RefSeq" id="WP_191708137.1">
    <property type="nucleotide sequence ID" value="NZ_JACSQA010000023.1"/>
</dbReference>
<dbReference type="NCBIfam" id="TIGR00666">
    <property type="entry name" value="PBP4"/>
    <property type="match status" value="1"/>
</dbReference>
<dbReference type="Gene3D" id="3.40.710.10">
    <property type="entry name" value="DD-peptidase/beta-lactamase superfamily"/>
    <property type="match status" value="2"/>
</dbReference>
<keyword evidence="2 4" id="KW-0378">Hydrolase</keyword>
<name>A0ABR8XEV7_9BACL</name>
<evidence type="ECO:0000313" key="5">
    <source>
        <dbReference type="Proteomes" id="UP000640930"/>
    </source>
</evidence>
<dbReference type="PRINTS" id="PR00922">
    <property type="entry name" value="DADACBPTASE3"/>
</dbReference>
<dbReference type="GO" id="GO:0009002">
    <property type="term" value="F:serine-type D-Ala-D-Ala carboxypeptidase activity"/>
    <property type="evidence" value="ECO:0007669"/>
    <property type="project" value="UniProtKB-EC"/>
</dbReference>
<dbReference type="PANTHER" id="PTHR30023:SF0">
    <property type="entry name" value="PENICILLIN-SENSITIVE CARBOXYPEPTIDASE A"/>
    <property type="match status" value="1"/>
</dbReference>
<dbReference type="PANTHER" id="PTHR30023">
    <property type="entry name" value="D-ALANYL-D-ALANINE CARBOXYPEPTIDASE"/>
    <property type="match status" value="1"/>
</dbReference>
<dbReference type="EMBL" id="JACSQA010000023">
    <property type="protein sequence ID" value="MBD8027709.1"/>
    <property type="molecule type" value="Genomic_DNA"/>
</dbReference>
<dbReference type="EC" id="3.4.16.4" evidence="4"/>
<dbReference type="InterPro" id="IPR000667">
    <property type="entry name" value="Peptidase_S13"/>
</dbReference>
<keyword evidence="4" id="KW-0645">Protease</keyword>
<dbReference type="Proteomes" id="UP000640930">
    <property type="component" value="Unassembled WGS sequence"/>
</dbReference>
<dbReference type="InterPro" id="IPR012338">
    <property type="entry name" value="Beta-lactam/transpept-like"/>
</dbReference>
<keyword evidence="5" id="KW-1185">Reference proteome</keyword>
<keyword evidence="3" id="KW-0732">Signal</keyword>
<evidence type="ECO:0000313" key="4">
    <source>
        <dbReference type="EMBL" id="MBD8027709.1"/>
    </source>
</evidence>
<dbReference type="Pfam" id="PF02113">
    <property type="entry name" value="Peptidase_S13"/>
    <property type="match status" value="1"/>
</dbReference>
<reference evidence="4 5" key="1">
    <citation type="submission" date="2020-08" db="EMBL/GenBank/DDBJ databases">
        <title>A Genomic Blueprint of the Chicken Gut Microbiome.</title>
        <authorList>
            <person name="Gilroy R."/>
            <person name="Ravi A."/>
            <person name="Getino M."/>
            <person name="Pursley I."/>
            <person name="Horton D.L."/>
            <person name="Alikhan N.-F."/>
            <person name="Baker D."/>
            <person name="Gharbi K."/>
            <person name="Hall N."/>
            <person name="Watson M."/>
            <person name="Adriaenssens E.M."/>
            <person name="Foster-Nyarko E."/>
            <person name="Jarju S."/>
            <person name="Secka A."/>
            <person name="Antonio M."/>
            <person name="Oren A."/>
            <person name="Chaudhuri R."/>
            <person name="La Ragione R.M."/>
            <person name="Hildebrand F."/>
            <person name="Pallen M.J."/>
        </authorList>
    </citation>
    <scope>NUCLEOTIDE SEQUENCE [LARGE SCALE GENOMIC DNA]</scope>
    <source>
        <strain evidence="4 5">Re31</strain>
    </source>
</reference>
<accession>A0ABR8XEV7</accession>
<proteinExistence type="inferred from homology"/>
<feature type="signal peptide" evidence="3">
    <location>
        <begin position="1"/>
        <end position="24"/>
    </location>
</feature>
<protein>
    <submittedName>
        <fullName evidence="4">D-alanyl-D-alanine carboxypeptidase/D-alanyl-D-alanine-endopeptidase</fullName>
        <ecNumber evidence="4">3.4.16.4</ecNumber>
    </submittedName>
</protein>
<evidence type="ECO:0000256" key="2">
    <source>
        <dbReference type="ARBA" id="ARBA00022801"/>
    </source>
</evidence>
<feature type="chain" id="PRO_5045203824" evidence="3">
    <location>
        <begin position="25"/>
        <end position="475"/>
    </location>
</feature>
<comment type="caution">
    <text evidence="4">The sequence shown here is derived from an EMBL/GenBank/DDBJ whole genome shotgun (WGS) entry which is preliminary data.</text>
</comment>
<gene>
    <name evidence="4" type="primary">dacB</name>
    <name evidence="4" type="ORF">H9636_13725</name>
</gene>
<organism evidence="4 5">
    <name type="scientific">Ureibacillus galli</name>
    <dbReference type="NCBI Taxonomy" id="2762222"/>
    <lineage>
        <taxon>Bacteria</taxon>
        <taxon>Bacillati</taxon>
        <taxon>Bacillota</taxon>
        <taxon>Bacilli</taxon>
        <taxon>Bacillales</taxon>
        <taxon>Caryophanaceae</taxon>
        <taxon>Ureibacillus</taxon>
    </lineage>
</organism>
<keyword evidence="4" id="KW-0121">Carboxypeptidase</keyword>
<dbReference type="Gene3D" id="3.50.80.20">
    <property type="entry name" value="D-Ala-D-Ala carboxypeptidase C, peptidase S13"/>
    <property type="match status" value="1"/>
</dbReference>
<dbReference type="SUPFAM" id="SSF56601">
    <property type="entry name" value="beta-lactamase/transpeptidase-like"/>
    <property type="match status" value="1"/>
</dbReference>
<evidence type="ECO:0000256" key="3">
    <source>
        <dbReference type="SAM" id="SignalP"/>
    </source>
</evidence>
<comment type="similarity">
    <text evidence="1">Belongs to the peptidase S13 family.</text>
</comment>
<sequence>MKKKLLISIMMCFLLLNHVQFVKAYSLDNTVQNQLGNENISVSLRALNNGELLYNNNGDVAMKPASTLKLLTAAAALNMLGSDYRFRTKFSIHGELEGNVFNGDVYMKGEGDPTLQKKDFITFASILKHHGIEQINGNLYGDDSLFVGEQLTPGISKEDESYYFAARTSAITLSPDNDYDAGTMIVHVTPTKVGSSPNVVADPKVSGMVIQNEAVTVQQNQRNTIEIERQYGTNKIVISGNIPVNTTIKDWVTFYDPTINTLQVFKTTLEESGIIFSDKTEIKRNKVPKDAQTIFVKHSLPLKSLMVPFLKLSNNSIADILVKTMGREVNGEGHLVEGLNALQQYGALLGLNMEQWTLEDGSGMSHANRVTANELTHLLTNIQMEPQFNVFYNSLPIGGQTDRMIGGSLKNRFNERIYENRVIAKTGHITGVYTLAGYVEANSGTKYAFAIMTQNQTSIKLTAIDEVVKKIITEY</sequence>